<dbReference type="EMBL" id="LGUB01000017">
    <property type="protein sequence ID" value="KRH94918.1"/>
    <property type="molecule type" value="Genomic_DNA"/>
</dbReference>
<dbReference type="VEuPathDB" id="MicrosporidiaDB:M153_950004102"/>
<sequence>MLNSCLKRISHVLTFFDWYIVKFYFFYDNLLDFDEKALIFSKTHGFG</sequence>
<evidence type="ECO:0000313" key="2">
    <source>
        <dbReference type="Proteomes" id="UP000051530"/>
    </source>
</evidence>
<organism evidence="1 2">
    <name type="scientific">Pseudoloma neurophilia</name>
    <dbReference type="NCBI Taxonomy" id="146866"/>
    <lineage>
        <taxon>Eukaryota</taxon>
        <taxon>Fungi</taxon>
        <taxon>Fungi incertae sedis</taxon>
        <taxon>Microsporidia</taxon>
        <taxon>Pseudoloma</taxon>
    </lineage>
</organism>
<comment type="caution">
    <text evidence="1">The sequence shown here is derived from an EMBL/GenBank/DDBJ whole genome shotgun (WGS) entry which is preliminary data.</text>
</comment>
<name>A0A0R0M026_9MICR</name>
<protein>
    <submittedName>
        <fullName evidence="1">Uncharacterized protein</fullName>
    </submittedName>
</protein>
<accession>A0A0R0M026</accession>
<dbReference type="Proteomes" id="UP000051530">
    <property type="component" value="Unassembled WGS sequence"/>
</dbReference>
<keyword evidence="2" id="KW-1185">Reference proteome</keyword>
<reference evidence="1 2" key="1">
    <citation type="submission" date="2015-07" db="EMBL/GenBank/DDBJ databases">
        <title>The genome of Pseudoloma neurophilia, a relevant intracellular parasite of the zebrafish.</title>
        <authorList>
            <person name="Ndikumana S."/>
            <person name="Pelin A."/>
            <person name="Sanders J."/>
            <person name="Corradi N."/>
        </authorList>
    </citation>
    <scope>NUCLEOTIDE SEQUENCE [LARGE SCALE GENOMIC DNA]</scope>
    <source>
        <strain evidence="1 2">MK1</strain>
    </source>
</reference>
<gene>
    <name evidence="1" type="ORF">M153_950004102</name>
</gene>
<dbReference type="AlphaFoldDB" id="A0A0R0M026"/>
<proteinExistence type="predicted"/>
<evidence type="ECO:0000313" key="1">
    <source>
        <dbReference type="EMBL" id="KRH94918.1"/>
    </source>
</evidence>